<evidence type="ECO:0000313" key="5">
    <source>
        <dbReference type="EMBL" id="MBB6062915.1"/>
    </source>
</evidence>
<dbReference type="NCBIfam" id="NF033788">
    <property type="entry name" value="HTH_metalloreg"/>
    <property type="match status" value="1"/>
</dbReference>
<reference evidence="5 6" key="1">
    <citation type="submission" date="2020-08" db="EMBL/GenBank/DDBJ databases">
        <title>Genomic Encyclopedia of Type Strains, Phase IV (KMG-IV): sequencing the most valuable type-strain genomes for metagenomic binning, comparative biology and taxonomic classification.</title>
        <authorList>
            <person name="Goeker M."/>
        </authorList>
    </citation>
    <scope>NUCLEOTIDE SEQUENCE [LARGE SCALE GENOMIC DNA]</scope>
    <source>
        <strain evidence="5 6">DSM 13481</strain>
    </source>
</reference>
<accession>A0A841GLN7</accession>
<sequence length="87" mass="9955">MEKFEEAASILKALGHPIRLKILYLLSEKEHCVCELLSKINTSQPNLSQHLSILRNLKLIKDERNGNMVIYKLQDNELVKAILSALK</sequence>
<evidence type="ECO:0000313" key="6">
    <source>
        <dbReference type="Proteomes" id="UP000555828"/>
    </source>
</evidence>
<dbReference type="PROSITE" id="PS50987">
    <property type="entry name" value="HTH_ARSR_2"/>
    <property type="match status" value="1"/>
</dbReference>
<dbReference type="SUPFAM" id="SSF46785">
    <property type="entry name" value="Winged helix' DNA-binding domain"/>
    <property type="match status" value="1"/>
</dbReference>
<evidence type="ECO:0000256" key="2">
    <source>
        <dbReference type="ARBA" id="ARBA00023125"/>
    </source>
</evidence>
<dbReference type="RefSeq" id="WP_126993157.1">
    <property type="nucleotide sequence ID" value="NZ_JACHEX010000003.1"/>
</dbReference>
<evidence type="ECO:0000259" key="4">
    <source>
        <dbReference type="PROSITE" id="PS50987"/>
    </source>
</evidence>
<dbReference type="PANTHER" id="PTHR43132">
    <property type="entry name" value="ARSENICAL RESISTANCE OPERON REPRESSOR ARSR-RELATED"/>
    <property type="match status" value="1"/>
</dbReference>
<keyword evidence="1" id="KW-0805">Transcription regulation</keyword>
<dbReference type="AlphaFoldDB" id="A0A841GLN7"/>
<dbReference type="InterPro" id="IPR051011">
    <property type="entry name" value="Metal_resp_trans_reg"/>
</dbReference>
<dbReference type="InterPro" id="IPR011991">
    <property type="entry name" value="ArsR-like_HTH"/>
</dbReference>
<dbReference type="Proteomes" id="UP000555828">
    <property type="component" value="Unassembled WGS sequence"/>
</dbReference>
<proteinExistence type="predicted"/>
<dbReference type="SMART" id="SM00418">
    <property type="entry name" value="HTH_ARSR"/>
    <property type="match status" value="1"/>
</dbReference>
<dbReference type="GO" id="GO:0003700">
    <property type="term" value="F:DNA-binding transcription factor activity"/>
    <property type="evidence" value="ECO:0007669"/>
    <property type="project" value="InterPro"/>
</dbReference>
<dbReference type="InterPro" id="IPR036390">
    <property type="entry name" value="WH_DNA-bd_sf"/>
</dbReference>
<dbReference type="PANTHER" id="PTHR43132:SF2">
    <property type="entry name" value="ARSENICAL RESISTANCE OPERON REPRESSOR ARSR-RELATED"/>
    <property type="match status" value="1"/>
</dbReference>
<dbReference type="GO" id="GO:0003677">
    <property type="term" value="F:DNA binding"/>
    <property type="evidence" value="ECO:0007669"/>
    <property type="project" value="UniProtKB-KW"/>
</dbReference>
<evidence type="ECO:0000256" key="3">
    <source>
        <dbReference type="ARBA" id="ARBA00023163"/>
    </source>
</evidence>
<dbReference type="Gene3D" id="1.10.10.10">
    <property type="entry name" value="Winged helix-like DNA-binding domain superfamily/Winged helix DNA-binding domain"/>
    <property type="match status" value="1"/>
</dbReference>
<gene>
    <name evidence="5" type="ORF">HNP65_001367</name>
</gene>
<keyword evidence="2" id="KW-0238">DNA-binding</keyword>
<keyword evidence="3" id="KW-0804">Transcription</keyword>
<dbReference type="InterPro" id="IPR001845">
    <property type="entry name" value="HTH_ArsR_DNA-bd_dom"/>
</dbReference>
<dbReference type="Pfam" id="PF01022">
    <property type="entry name" value="HTH_5"/>
    <property type="match status" value="1"/>
</dbReference>
<dbReference type="CDD" id="cd00090">
    <property type="entry name" value="HTH_ARSR"/>
    <property type="match status" value="1"/>
</dbReference>
<comment type="caution">
    <text evidence="5">The sequence shown here is derived from an EMBL/GenBank/DDBJ whole genome shotgun (WGS) entry which is preliminary data.</text>
</comment>
<keyword evidence="6" id="KW-1185">Reference proteome</keyword>
<dbReference type="InterPro" id="IPR036388">
    <property type="entry name" value="WH-like_DNA-bd_sf"/>
</dbReference>
<dbReference type="EMBL" id="JACHEX010000003">
    <property type="protein sequence ID" value="MBB6062915.1"/>
    <property type="molecule type" value="Genomic_DNA"/>
</dbReference>
<protein>
    <submittedName>
        <fullName evidence="5">ArsR family transcriptional regulator</fullName>
    </submittedName>
</protein>
<evidence type="ECO:0000256" key="1">
    <source>
        <dbReference type="ARBA" id="ARBA00023015"/>
    </source>
</evidence>
<name>A0A841GLN7_9BACT</name>
<feature type="domain" description="HTH arsR-type" evidence="4">
    <location>
        <begin position="1"/>
        <end position="87"/>
    </location>
</feature>
<organism evidence="5 6">
    <name type="scientific">Thermosipho japonicus</name>
    <dbReference type="NCBI Taxonomy" id="90323"/>
    <lineage>
        <taxon>Bacteria</taxon>
        <taxon>Thermotogati</taxon>
        <taxon>Thermotogota</taxon>
        <taxon>Thermotogae</taxon>
        <taxon>Thermotogales</taxon>
        <taxon>Fervidobacteriaceae</taxon>
        <taxon>Thermosipho</taxon>
    </lineage>
</organism>
<dbReference type="PRINTS" id="PR00778">
    <property type="entry name" value="HTHARSR"/>
</dbReference>